<protein>
    <submittedName>
        <fullName evidence="1">Uncharacterized protein</fullName>
    </submittedName>
</protein>
<sequence length="106" mass="11929">MIWTTTINVFLENCSVSTRTPVQLLFLNRLIFSILLKQLTKSFAFTPHLRNPIGASLLQSNARASAEMRTSLEQAIRNRFAVLVMIMNNNRRDGVDPMGNTGACCR</sequence>
<comment type="caution">
    <text evidence="1">The sequence shown here is derived from an EMBL/GenBank/DDBJ whole genome shotgun (WGS) entry which is preliminary data.</text>
</comment>
<evidence type="ECO:0000313" key="2">
    <source>
        <dbReference type="Proteomes" id="UP001162992"/>
    </source>
</evidence>
<accession>A0ACC2EI99</accession>
<dbReference type="EMBL" id="CM055093">
    <property type="protein sequence ID" value="KAJ7566205.1"/>
    <property type="molecule type" value="Genomic_DNA"/>
</dbReference>
<dbReference type="Proteomes" id="UP001162992">
    <property type="component" value="Chromosome 2"/>
</dbReference>
<name>A0ACC2EI99_DIPCM</name>
<keyword evidence="2" id="KW-1185">Reference proteome</keyword>
<reference evidence="2" key="1">
    <citation type="journal article" date="2024" name="Proc. Natl. Acad. Sci. U.S.A.">
        <title>Extraordinary preservation of gene collinearity over three hundred million years revealed in homosporous lycophytes.</title>
        <authorList>
            <person name="Li C."/>
            <person name="Wickell D."/>
            <person name="Kuo L.Y."/>
            <person name="Chen X."/>
            <person name="Nie B."/>
            <person name="Liao X."/>
            <person name="Peng D."/>
            <person name="Ji J."/>
            <person name="Jenkins J."/>
            <person name="Williams M."/>
            <person name="Shu S."/>
            <person name="Plott C."/>
            <person name="Barry K."/>
            <person name="Rajasekar S."/>
            <person name="Grimwood J."/>
            <person name="Han X."/>
            <person name="Sun S."/>
            <person name="Hou Z."/>
            <person name="He W."/>
            <person name="Dai G."/>
            <person name="Sun C."/>
            <person name="Schmutz J."/>
            <person name="Leebens-Mack J.H."/>
            <person name="Li F.W."/>
            <person name="Wang L."/>
        </authorList>
    </citation>
    <scope>NUCLEOTIDE SEQUENCE [LARGE SCALE GENOMIC DNA]</scope>
    <source>
        <strain evidence="2">cv. PW_Plant_1</strain>
    </source>
</reference>
<organism evidence="1 2">
    <name type="scientific">Diphasiastrum complanatum</name>
    <name type="common">Issler's clubmoss</name>
    <name type="synonym">Lycopodium complanatum</name>
    <dbReference type="NCBI Taxonomy" id="34168"/>
    <lineage>
        <taxon>Eukaryota</taxon>
        <taxon>Viridiplantae</taxon>
        <taxon>Streptophyta</taxon>
        <taxon>Embryophyta</taxon>
        <taxon>Tracheophyta</taxon>
        <taxon>Lycopodiopsida</taxon>
        <taxon>Lycopodiales</taxon>
        <taxon>Lycopodiaceae</taxon>
        <taxon>Lycopodioideae</taxon>
        <taxon>Diphasiastrum</taxon>
    </lineage>
</organism>
<evidence type="ECO:0000313" key="1">
    <source>
        <dbReference type="EMBL" id="KAJ7566205.1"/>
    </source>
</evidence>
<gene>
    <name evidence="1" type="ORF">O6H91_02G092400</name>
</gene>
<proteinExistence type="predicted"/>